<reference evidence="1 2" key="1">
    <citation type="submission" date="2022-11" db="EMBL/GenBank/DDBJ databases">
        <title>Minimal conservation of predation-associated metabolite biosynthetic gene clusters underscores biosynthetic potential of Myxococcota including descriptions for ten novel species: Archangium lansinium sp. nov., Myxococcus landrumus sp. nov., Nannocystis bai.</title>
        <authorList>
            <person name="Ahearne A."/>
            <person name="Stevens C."/>
            <person name="Dowd S."/>
        </authorList>
    </citation>
    <scope>NUCLEOTIDE SEQUENCE [LARGE SCALE GENOMIC DNA]</scope>
    <source>
        <strain evidence="1 2">BB15-2</strain>
    </source>
</reference>
<comment type="caution">
    <text evidence="1">The sequence shown here is derived from an EMBL/GenBank/DDBJ whole genome shotgun (WGS) entry which is preliminary data.</text>
</comment>
<dbReference type="EMBL" id="JAQNDL010000003">
    <property type="protein sequence ID" value="MDC0721594.1"/>
    <property type="molecule type" value="Genomic_DNA"/>
</dbReference>
<evidence type="ECO:0000313" key="1">
    <source>
        <dbReference type="EMBL" id="MDC0721594.1"/>
    </source>
</evidence>
<dbReference type="RefSeq" id="WP_272090096.1">
    <property type="nucleotide sequence ID" value="NZ_JAQNDL010000003.1"/>
</dbReference>
<proteinExistence type="predicted"/>
<organism evidence="1 2">
    <name type="scientific">Nannocystis bainbridge</name>
    <dbReference type="NCBI Taxonomy" id="2995303"/>
    <lineage>
        <taxon>Bacteria</taxon>
        <taxon>Pseudomonadati</taxon>
        <taxon>Myxococcota</taxon>
        <taxon>Polyangia</taxon>
        <taxon>Nannocystales</taxon>
        <taxon>Nannocystaceae</taxon>
        <taxon>Nannocystis</taxon>
    </lineage>
</organism>
<keyword evidence="2" id="KW-1185">Reference proteome</keyword>
<evidence type="ECO:0000313" key="2">
    <source>
        <dbReference type="Proteomes" id="UP001221686"/>
    </source>
</evidence>
<accession>A0ABT5E6W7</accession>
<dbReference type="Proteomes" id="UP001221686">
    <property type="component" value="Unassembled WGS sequence"/>
</dbReference>
<sequence>MSIRSRGSRKVEVGEEVYAWTIRPGPTPAQAEGQGGMTVAIQRVVPPSRAVLMVDTGLMRCENKVHSHKTAVKPGMVRVMVRQALADGWRPDAGEGHRLVFRLIRDRP</sequence>
<protein>
    <submittedName>
        <fullName evidence="1">Uncharacterized protein</fullName>
    </submittedName>
</protein>
<name>A0ABT5E6W7_9BACT</name>
<gene>
    <name evidence="1" type="ORF">POL25_32095</name>
</gene>